<evidence type="ECO:0000313" key="3">
    <source>
        <dbReference type="Proteomes" id="UP000789706"/>
    </source>
</evidence>
<sequence length="354" mass="41523">MREDSDYVYVFTRSPTLFNNRNHNNNNNIIPPPPSYEEAIAISINPSSVNITPAARSAMNELEQISISHNETTDNNPKSNFECIEDVPLLNQFDVNNYNIGSSSDHNCNLPPEYTVSDAEFETSDQGVTSLDSKINSEVESLHRFFIAHNDKPQMAIKIHGYYTNYETENYSYTDSNGQIKTSSRTKEIEVTDFKFTFDLTNYITPYGKLHIIPNKKYLNMDIMEFLREYVENKNLLKEIEMRKVVIWDYDSLTKAISSVIRQQGYNNTLRITYPIRNYIVKVQSDHKFSKLMKSKWFNILCIISCLWIILWPLTWLYKKSYKDQLRSDFQINISPRDWFQANVENIISNVQWR</sequence>
<name>A0A9N9G4S4_9GLOM</name>
<accession>A0A9N9G4S4</accession>
<dbReference type="Proteomes" id="UP000789706">
    <property type="component" value="Unassembled WGS sequence"/>
</dbReference>
<protein>
    <submittedName>
        <fullName evidence="2">3659_t:CDS:1</fullName>
    </submittedName>
</protein>
<keyword evidence="1" id="KW-0472">Membrane</keyword>
<keyword evidence="1" id="KW-0812">Transmembrane</keyword>
<feature type="transmembrane region" description="Helical" evidence="1">
    <location>
        <begin position="297"/>
        <end position="318"/>
    </location>
</feature>
<dbReference type="EMBL" id="CAJVPK010001222">
    <property type="protein sequence ID" value="CAG8577382.1"/>
    <property type="molecule type" value="Genomic_DNA"/>
</dbReference>
<dbReference type="OrthoDB" id="203796at2759"/>
<dbReference type="PANTHER" id="PTHR37848:SF1">
    <property type="entry name" value="SUN DOMAIN-CONTAINING PROTEIN"/>
    <property type="match status" value="1"/>
</dbReference>
<organism evidence="2 3">
    <name type="scientific">Diversispora eburnea</name>
    <dbReference type="NCBI Taxonomy" id="1213867"/>
    <lineage>
        <taxon>Eukaryota</taxon>
        <taxon>Fungi</taxon>
        <taxon>Fungi incertae sedis</taxon>
        <taxon>Mucoromycota</taxon>
        <taxon>Glomeromycotina</taxon>
        <taxon>Glomeromycetes</taxon>
        <taxon>Diversisporales</taxon>
        <taxon>Diversisporaceae</taxon>
        <taxon>Diversispora</taxon>
    </lineage>
</organism>
<proteinExistence type="predicted"/>
<reference evidence="2" key="1">
    <citation type="submission" date="2021-06" db="EMBL/GenBank/DDBJ databases">
        <authorList>
            <person name="Kallberg Y."/>
            <person name="Tangrot J."/>
            <person name="Rosling A."/>
        </authorList>
    </citation>
    <scope>NUCLEOTIDE SEQUENCE</scope>
    <source>
        <strain evidence="2">AZ414A</strain>
    </source>
</reference>
<evidence type="ECO:0000256" key="1">
    <source>
        <dbReference type="SAM" id="Phobius"/>
    </source>
</evidence>
<dbReference type="AlphaFoldDB" id="A0A9N9G4S4"/>
<gene>
    <name evidence="2" type="ORF">DEBURN_LOCUS8397</name>
</gene>
<keyword evidence="1" id="KW-1133">Transmembrane helix</keyword>
<evidence type="ECO:0000313" key="2">
    <source>
        <dbReference type="EMBL" id="CAG8577382.1"/>
    </source>
</evidence>
<keyword evidence="3" id="KW-1185">Reference proteome</keyword>
<dbReference type="PANTHER" id="PTHR37848">
    <property type="entry name" value="EXPRESSED PROTEIN"/>
    <property type="match status" value="1"/>
</dbReference>
<comment type="caution">
    <text evidence="2">The sequence shown here is derived from an EMBL/GenBank/DDBJ whole genome shotgun (WGS) entry which is preliminary data.</text>
</comment>